<dbReference type="Proteomes" id="UP000584642">
    <property type="component" value="Unassembled WGS sequence"/>
</dbReference>
<dbReference type="CDD" id="cd07185">
    <property type="entry name" value="OmpA_C-like"/>
    <property type="match status" value="1"/>
</dbReference>
<feature type="chain" id="PRO_5047505409" evidence="5">
    <location>
        <begin position="26"/>
        <end position="305"/>
    </location>
</feature>
<evidence type="ECO:0000259" key="6">
    <source>
        <dbReference type="PROSITE" id="PS51123"/>
    </source>
</evidence>
<accession>A0ABX2T3S2</accession>
<proteinExistence type="predicted"/>
<dbReference type="InterPro" id="IPR006665">
    <property type="entry name" value="OmpA-like"/>
</dbReference>
<keyword evidence="8" id="KW-1185">Reference proteome</keyword>
<evidence type="ECO:0000256" key="3">
    <source>
        <dbReference type="ARBA" id="ARBA00023237"/>
    </source>
</evidence>
<gene>
    <name evidence="7" type="ORF">HND93_04250</name>
</gene>
<comment type="caution">
    <text evidence="7">The sequence shown here is derived from an EMBL/GenBank/DDBJ whole genome shotgun (WGS) entry which is preliminary data.</text>
</comment>
<dbReference type="PANTHER" id="PTHR30329:SF21">
    <property type="entry name" value="LIPOPROTEIN YIAD-RELATED"/>
    <property type="match status" value="1"/>
</dbReference>
<comment type="subcellular location">
    <subcellularLocation>
        <location evidence="1">Cell outer membrane</location>
    </subcellularLocation>
</comment>
<protein>
    <submittedName>
        <fullName evidence="7">OmpA family protein</fullName>
    </submittedName>
</protein>
<name>A0ABX2T3S2_9PROT</name>
<dbReference type="Pfam" id="PF00691">
    <property type="entry name" value="OmpA"/>
    <property type="match status" value="1"/>
</dbReference>
<evidence type="ECO:0000256" key="4">
    <source>
        <dbReference type="PROSITE-ProRule" id="PRU00473"/>
    </source>
</evidence>
<dbReference type="PROSITE" id="PS51123">
    <property type="entry name" value="OMPA_2"/>
    <property type="match status" value="1"/>
</dbReference>
<dbReference type="PRINTS" id="PR01021">
    <property type="entry name" value="OMPADOMAIN"/>
</dbReference>
<organism evidence="7 8">
    <name type="scientific">Azospirillum oleiclasticum</name>
    <dbReference type="NCBI Taxonomy" id="2735135"/>
    <lineage>
        <taxon>Bacteria</taxon>
        <taxon>Pseudomonadati</taxon>
        <taxon>Pseudomonadota</taxon>
        <taxon>Alphaproteobacteria</taxon>
        <taxon>Rhodospirillales</taxon>
        <taxon>Azospirillaceae</taxon>
        <taxon>Azospirillum</taxon>
    </lineage>
</organism>
<evidence type="ECO:0000313" key="8">
    <source>
        <dbReference type="Proteomes" id="UP000584642"/>
    </source>
</evidence>
<dbReference type="InterPro" id="IPR050330">
    <property type="entry name" value="Bact_OuterMem_StrucFunc"/>
</dbReference>
<dbReference type="EMBL" id="JABFDB010000001">
    <property type="protein sequence ID" value="NYZ18913.1"/>
    <property type="molecule type" value="Genomic_DNA"/>
</dbReference>
<feature type="domain" description="OmpA-like" evidence="6">
    <location>
        <begin position="188"/>
        <end position="305"/>
    </location>
</feature>
<dbReference type="InterPro" id="IPR036737">
    <property type="entry name" value="OmpA-like_sf"/>
</dbReference>
<feature type="signal peptide" evidence="5">
    <location>
        <begin position="1"/>
        <end position="25"/>
    </location>
</feature>
<evidence type="ECO:0000256" key="1">
    <source>
        <dbReference type="ARBA" id="ARBA00004442"/>
    </source>
</evidence>
<dbReference type="RefSeq" id="WP_180280610.1">
    <property type="nucleotide sequence ID" value="NZ_JABFDB010000001.1"/>
</dbReference>
<sequence>MTSRNLRVAALAVAVLLPMAGPALADCAALQESARSLQQAGDADGLKAVFEKVVVEPDCTADFRTALGRAVLRAVEKRVVAMGRDGKPLAFFEPELKDALRYGQSWLVHAWLGDIAAERKDHGAATRGYQDALAAIDDEIATPKAPPPEVIEQIFRKAERSRLLAADFVPGPTTRSAQPTGLAAANLRGFKPTKVALPIEFQFDSVAFTKKGQAAADDLAATLRAQAPPAITLIGHTDQTGALDYNMKLSKRRAEALGHYLRSVGYAGTIYVDGRGPTEPMALDDPGQYSVEQVYQINRRVELRR</sequence>
<keyword evidence="5" id="KW-0732">Signal</keyword>
<evidence type="ECO:0000256" key="5">
    <source>
        <dbReference type="SAM" id="SignalP"/>
    </source>
</evidence>
<evidence type="ECO:0000256" key="2">
    <source>
        <dbReference type="ARBA" id="ARBA00023136"/>
    </source>
</evidence>
<dbReference type="Gene3D" id="3.30.1330.60">
    <property type="entry name" value="OmpA-like domain"/>
    <property type="match status" value="1"/>
</dbReference>
<reference evidence="7 8" key="1">
    <citation type="submission" date="2020-05" db="EMBL/GenBank/DDBJ databases">
        <title>Azospirillum oleiclasticum sp. nov, a nitrogen-fixing and heavy crude oil-emulsifying bacterium isolated from the crude oil of Yumen Oilfield.</title>
        <authorList>
            <person name="Wu D."/>
            <person name="Cai M."/>
            <person name="Zhang X."/>
        </authorList>
    </citation>
    <scope>NUCLEOTIDE SEQUENCE [LARGE SCALE GENOMIC DNA]</scope>
    <source>
        <strain evidence="7 8">ROY-1-1-2</strain>
    </source>
</reference>
<dbReference type="SUPFAM" id="SSF103088">
    <property type="entry name" value="OmpA-like"/>
    <property type="match status" value="1"/>
</dbReference>
<dbReference type="InterPro" id="IPR006664">
    <property type="entry name" value="OMP_bac"/>
</dbReference>
<evidence type="ECO:0000313" key="7">
    <source>
        <dbReference type="EMBL" id="NYZ18913.1"/>
    </source>
</evidence>
<keyword evidence="2 4" id="KW-0472">Membrane</keyword>
<dbReference type="PANTHER" id="PTHR30329">
    <property type="entry name" value="STATOR ELEMENT OF FLAGELLAR MOTOR COMPLEX"/>
    <property type="match status" value="1"/>
</dbReference>
<keyword evidence="3" id="KW-0998">Cell outer membrane</keyword>